<dbReference type="EMBL" id="SRLO01000184">
    <property type="protein sequence ID" value="TNN68815.1"/>
    <property type="molecule type" value="Genomic_DNA"/>
</dbReference>
<accession>A0A4Z2HU15</accession>
<proteinExistence type="predicted"/>
<sequence length="77" mass="8038">MKDKTPSGRSSPSCRADVAAPRREPTGGPPDVTQVHRSIALHRVAPHHVSSVWGCCVTAVLQGAGLNSEVFFAAACT</sequence>
<evidence type="ECO:0000313" key="2">
    <source>
        <dbReference type="EMBL" id="TNN68815.1"/>
    </source>
</evidence>
<organism evidence="2 3">
    <name type="scientific">Liparis tanakae</name>
    <name type="common">Tanaka's snailfish</name>
    <dbReference type="NCBI Taxonomy" id="230148"/>
    <lineage>
        <taxon>Eukaryota</taxon>
        <taxon>Metazoa</taxon>
        <taxon>Chordata</taxon>
        <taxon>Craniata</taxon>
        <taxon>Vertebrata</taxon>
        <taxon>Euteleostomi</taxon>
        <taxon>Actinopterygii</taxon>
        <taxon>Neopterygii</taxon>
        <taxon>Teleostei</taxon>
        <taxon>Neoteleostei</taxon>
        <taxon>Acanthomorphata</taxon>
        <taxon>Eupercaria</taxon>
        <taxon>Perciformes</taxon>
        <taxon>Cottioidei</taxon>
        <taxon>Cottales</taxon>
        <taxon>Liparidae</taxon>
        <taxon>Liparis</taxon>
    </lineage>
</organism>
<comment type="caution">
    <text evidence="2">The sequence shown here is derived from an EMBL/GenBank/DDBJ whole genome shotgun (WGS) entry which is preliminary data.</text>
</comment>
<evidence type="ECO:0000313" key="3">
    <source>
        <dbReference type="Proteomes" id="UP000314294"/>
    </source>
</evidence>
<dbReference type="Proteomes" id="UP000314294">
    <property type="component" value="Unassembled WGS sequence"/>
</dbReference>
<gene>
    <name evidence="2" type="ORF">EYF80_021003</name>
</gene>
<evidence type="ECO:0000256" key="1">
    <source>
        <dbReference type="SAM" id="MobiDB-lite"/>
    </source>
</evidence>
<protein>
    <submittedName>
        <fullName evidence="2">Uncharacterized protein</fullName>
    </submittedName>
</protein>
<keyword evidence="3" id="KW-1185">Reference proteome</keyword>
<reference evidence="2 3" key="1">
    <citation type="submission" date="2019-03" db="EMBL/GenBank/DDBJ databases">
        <title>First draft genome of Liparis tanakae, snailfish: a comprehensive survey of snailfish specific genes.</title>
        <authorList>
            <person name="Kim W."/>
            <person name="Song I."/>
            <person name="Jeong J.-H."/>
            <person name="Kim D."/>
            <person name="Kim S."/>
            <person name="Ryu S."/>
            <person name="Song J.Y."/>
            <person name="Lee S.K."/>
        </authorList>
    </citation>
    <scope>NUCLEOTIDE SEQUENCE [LARGE SCALE GENOMIC DNA]</scope>
    <source>
        <tissue evidence="2">Muscle</tissue>
    </source>
</reference>
<feature type="region of interest" description="Disordered" evidence="1">
    <location>
        <begin position="1"/>
        <end position="33"/>
    </location>
</feature>
<dbReference type="AlphaFoldDB" id="A0A4Z2HU15"/>
<name>A0A4Z2HU15_9TELE</name>